<accession>A0A4R1ND65</accession>
<reference evidence="2 3" key="1">
    <citation type="submission" date="2019-02" db="EMBL/GenBank/DDBJ databases">
        <title>Investigation of anaerobic lignin degradation for improved lignocellulosic biofuels.</title>
        <authorList>
            <person name="Deangelis K."/>
        </authorList>
    </citation>
    <scope>NUCLEOTIDE SEQUENCE [LARGE SCALE GENOMIC DNA]</scope>
    <source>
        <strain evidence="2 3">159R</strain>
    </source>
</reference>
<evidence type="ECO:0000313" key="3">
    <source>
        <dbReference type="Proteomes" id="UP000294555"/>
    </source>
</evidence>
<dbReference type="Proteomes" id="UP000294555">
    <property type="component" value="Unassembled WGS sequence"/>
</dbReference>
<keyword evidence="1" id="KW-0812">Transmembrane</keyword>
<keyword evidence="3" id="KW-1185">Reference proteome</keyword>
<keyword evidence="1" id="KW-1133">Transmembrane helix</keyword>
<proteinExistence type="predicted"/>
<sequence length="122" mass="14108">MQKEITFVLDRLFAQGPLSATLEVTVNGFRKKMNLNKKTLLRWSAITLISACYLLAHLWLDFLYYMTKKDLQEQFRGESMPSQSCVEAMGILAKQHDYGMDVGFYGFFIGMPLILLIFKIVR</sequence>
<dbReference type="OrthoDB" id="3675244at2"/>
<organism evidence="2 3">
    <name type="scientific">Sodalis ligni</name>
    <dbReference type="NCBI Taxonomy" id="2697027"/>
    <lineage>
        <taxon>Bacteria</taxon>
        <taxon>Pseudomonadati</taxon>
        <taxon>Pseudomonadota</taxon>
        <taxon>Gammaproteobacteria</taxon>
        <taxon>Enterobacterales</taxon>
        <taxon>Bruguierivoracaceae</taxon>
        <taxon>Sodalis</taxon>
    </lineage>
</organism>
<gene>
    <name evidence="2" type="ORF">EZJ58_2865</name>
</gene>
<name>A0A4R1ND65_9GAMM</name>
<keyword evidence="1" id="KW-0472">Membrane</keyword>
<dbReference type="EMBL" id="SJOI01000001">
    <property type="protein sequence ID" value="TCL04729.1"/>
    <property type="molecule type" value="Genomic_DNA"/>
</dbReference>
<protein>
    <submittedName>
        <fullName evidence="2">Uncharacterized protein</fullName>
    </submittedName>
</protein>
<comment type="caution">
    <text evidence="2">The sequence shown here is derived from an EMBL/GenBank/DDBJ whole genome shotgun (WGS) entry which is preliminary data.</text>
</comment>
<dbReference type="AlphaFoldDB" id="A0A4R1ND65"/>
<feature type="transmembrane region" description="Helical" evidence="1">
    <location>
        <begin position="102"/>
        <end position="121"/>
    </location>
</feature>
<feature type="transmembrane region" description="Helical" evidence="1">
    <location>
        <begin position="40"/>
        <end position="60"/>
    </location>
</feature>
<evidence type="ECO:0000313" key="2">
    <source>
        <dbReference type="EMBL" id="TCL04729.1"/>
    </source>
</evidence>
<evidence type="ECO:0000256" key="1">
    <source>
        <dbReference type="SAM" id="Phobius"/>
    </source>
</evidence>